<evidence type="ECO:0000256" key="2">
    <source>
        <dbReference type="ARBA" id="ARBA00022670"/>
    </source>
</evidence>
<protein>
    <submittedName>
        <fullName evidence="7">NlpC/P60 family protein</fullName>
    </submittedName>
</protein>
<gene>
    <name evidence="7" type="ORF">FE782_21930</name>
</gene>
<dbReference type="PANTHER" id="PTHR47053:SF1">
    <property type="entry name" value="MUREIN DD-ENDOPEPTIDASE MEPH-RELATED"/>
    <property type="match status" value="1"/>
</dbReference>
<dbReference type="InterPro" id="IPR051202">
    <property type="entry name" value="Peptidase_C40"/>
</dbReference>
<evidence type="ECO:0000259" key="6">
    <source>
        <dbReference type="PROSITE" id="PS51935"/>
    </source>
</evidence>
<accession>A0A5R9G7D5</accession>
<feature type="domain" description="NlpC/P60" evidence="6">
    <location>
        <begin position="22"/>
        <end position="144"/>
    </location>
</feature>
<dbReference type="InterPro" id="IPR000064">
    <property type="entry name" value="NLP_P60_dom"/>
</dbReference>
<keyword evidence="3" id="KW-0378">Hydrolase</keyword>
<feature type="chain" id="PRO_5024363034" evidence="5">
    <location>
        <begin position="25"/>
        <end position="169"/>
    </location>
</feature>
<keyword evidence="2" id="KW-0645">Protease</keyword>
<name>A0A5R9G7D5_9BACL</name>
<feature type="signal peptide" evidence="5">
    <location>
        <begin position="1"/>
        <end position="24"/>
    </location>
</feature>
<dbReference type="Pfam" id="PF00877">
    <property type="entry name" value="NLPC_P60"/>
    <property type="match status" value="1"/>
</dbReference>
<dbReference type="GO" id="GO:0008234">
    <property type="term" value="F:cysteine-type peptidase activity"/>
    <property type="evidence" value="ECO:0007669"/>
    <property type="project" value="UniProtKB-KW"/>
</dbReference>
<dbReference type="Gene3D" id="3.90.1720.10">
    <property type="entry name" value="endopeptidase domain like (from Nostoc punctiforme)"/>
    <property type="match status" value="1"/>
</dbReference>
<evidence type="ECO:0000313" key="8">
    <source>
        <dbReference type="Proteomes" id="UP000309676"/>
    </source>
</evidence>
<dbReference type="InterPro" id="IPR038765">
    <property type="entry name" value="Papain-like_cys_pep_sf"/>
</dbReference>
<dbReference type="PROSITE" id="PS51935">
    <property type="entry name" value="NLPC_P60"/>
    <property type="match status" value="1"/>
</dbReference>
<dbReference type="OrthoDB" id="9813118at2"/>
<dbReference type="EMBL" id="VCIW01000017">
    <property type="protein sequence ID" value="TLS50000.1"/>
    <property type="molecule type" value="Genomic_DNA"/>
</dbReference>
<comment type="similarity">
    <text evidence="1">Belongs to the peptidase C40 family.</text>
</comment>
<evidence type="ECO:0000313" key="7">
    <source>
        <dbReference type="EMBL" id="TLS50000.1"/>
    </source>
</evidence>
<keyword evidence="5" id="KW-0732">Signal</keyword>
<dbReference type="RefSeq" id="WP_138196484.1">
    <property type="nucleotide sequence ID" value="NZ_VCIW01000017.1"/>
</dbReference>
<comment type="caution">
    <text evidence="7">The sequence shown here is derived from an EMBL/GenBank/DDBJ whole genome shotgun (WGS) entry which is preliminary data.</text>
</comment>
<reference evidence="7 8" key="1">
    <citation type="submission" date="2019-05" db="EMBL/GenBank/DDBJ databases">
        <authorList>
            <person name="Narsing Rao M.P."/>
            <person name="Li W.J."/>
        </authorList>
    </citation>
    <scope>NUCLEOTIDE SEQUENCE [LARGE SCALE GENOMIC DNA]</scope>
    <source>
        <strain evidence="7 8">SYSU_K30003</strain>
    </source>
</reference>
<evidence type="ECO:0000256" key="3">
    <source>
        <dbReference type="ARBA" id="ARBA00022801"/>
    </source>
</evidence>
<dbReference type="AlphaFoldDB" id="A0A5R9G7D5"/>
<sequence>MKKVSLLLSGALLAMAFQANVALADDTKLESAVNEVVGTPYLWGGTTTEGFDCSGFLSYIFKQFSTQLPRTSKLQAEAGDKVAKADLRPGDLVFFNTDGKGISHAGVYIGDGRFAHSSSSYGVRISGLDEEYYKTRYVTARRIVYGQNYLSMEEKLSHESETTVLTESN</sequence>
<dbReference type="PANTHER" id="PTHR47053">
    <property type="entry name" value="MUREIN DD-ENDOPEPTIDASE MEPH-RELATED"/>
    <property type="match status" value="1"/>
</dbReference>
<evidence type="ECO:0000256" key="5">
    <source>
        <dbReference type="SAM" id="SignalP"/>
    </source>
</evidence>
<dbReference type="GO" id="GO:0006508">
    <property type="term" value="P:proteolysis"/>
    <property type="evidence" value="ECO:0007669"/>
    <property type="project" value="UniProtKB-KW"/>
</dbReference>
<dbReference type="SUPFAM" id="SSF54001">
    <property type="entry name" value="Cysteine proteinases"/>
    <property type="match status" value="1"/>
</dbReference>
<keyword evidence="8" id="KW-1185">Reference proteome</keyword>
<evidence type="ECO:0000256" key="1">
    <source>
        <dbReference type="ARBA" id="ARBA00007074"/>
    </source>
</evidence>
<evidence type="ECO:0000256" key="4">
    <source>
        <dbReference type="ARBA" id="ARBA00022807"/>
    </source>
</evidence>
<organism evidence="7 8">
    <name type="scientific">Paenibacillus antri</name>
    <dbReference type="NCBI Taxonomy" id="2582848"/>
    <lineage>
        <taxon>Bacteria</taxon>
        <taxon>Bacillati</taxon>
        <taxon>Bacillota</taxon>
        <taxon>Bacilli</taxon>
        <taxon>Bacillales</taxon>
        <taxon>Paenibacillaceae</taxon>
        <taxon>Paenibacillus</taxon>
    </lineage>
</organism>
<proteinExistence type="inferred from homology"/>
<dbReference type="Proteomes" id="UP000309676">
    <property type="component" value="Unassembled WGS sequence"/>
</dbReference>
<keyword evidence="4" id="KW-0788">Thiol protease</keyword>